<proteinExistence type="predicted"/>
<evidence type="ECO:0000313" key="1">
    <source>
        <dbReference type="EMBL" id="PRD47348.1"/>
    </source>
</evidence>
<protein>
    <submittedName>
        <fullName evidence="1">Uncharacterized protein</fullName>
    </submittedName>
</protein>
<dbReference type="Proteomes" id="UP000239711">
    <property type="component" value="Unassembled WGS sequence"/>
</dbReference>
<name>A0A2S9J3I2_9SPHI</name>
<dbReference type="RefSeq" id="WP_105717061.1">
    <property type="nucleotide sequence ID" value="NZ_PVBQ01000007.1"/>
</dbReference>
<dbReference type="OrthoDB" id="5464618at2"/>
<dbReference type="EMBL" id="PVBQ01000007">
    <property type="protein sequence ID" value="PRD47348.1"/>
    <property type="molecule type" value="Genomic_DNA"/>
</dbReference>
<reference evidence="1 2" key="1">
    <citation type="submission" date="2018-02" db="EMBL/GenBank/DDBJ databases">
        <title>The draft genome of Sphingobacterium sp. 5JN-11.</title>
        <authorList>
            <person name="Liu L."/>
            <person name="Li L."/>
            <person name="Liang L."/>
            <person name="Zhang X."/>
            <person name="Wang T."/>
        </authorList>
    </citation>
    <scope>NUCLEOTIDE SEQUENCE [LARGE SCALE GENOMIC DNA]</scope>
    <source>
        <strain evidence="1 2">5JN-11</strain>
    </source>
</reference>
<organism evidence="1 2">
    <name type="scientific">Sphingobacterium haloxyli</name>
    <dbReference type="NCBI Taxonomy" id="2100533"/>
    <lineage>
        <taxon>Bacteria</taxon>
        <taxon>Pseudomonadati</taxon>
        <taxon>Bacteroidota</taxon>
        <taxon>Sphingobacteriia</taxon>
        <taxon>Sphingobacteriales</taxon>
        <taxon>Sphingobacteriaceae</taxon>
        <taxon>Sphingobacterium</taxon>
    </lineage>
</organism>
<keyword evidence="2" id="KW-1185">Reference proteome</keyword>
<comment type="caution">
    <text evidence="1">The sequence shown here is derived from an EMBL/GenBank/DDBJ whole genome shotgun (WGS) entry which is preliminary data.</text>
</comment>
<evidence type="ECO:0000313" key="2">
    <source>
        <dbReference type="Proteomes" id="UP000239711"/>
    </source>
</evidence>
<sequence>MRYYWDLIKHFFVSNSRHGTHSPFVYGLASSAIYQVSRAQPNTLKVPLDFNPKYRSLLLDILVYMKVPELGYLGQSSQTEALFVDLRDAAADEIADAVRAGKVIVVHEPFRTRKTKRIWHRLVQSKDVVVSINLFHFGLLMYRKEQRKENFRLRYPFWRER</sequence>
<gene>
    <name evidence="1" type="ORF">C5745_11040</name>
</gene>
<dbReference type="AlphaFoldDB" id="A0A2S9J3I2"/>
<accession>A0A2S9J3I2</accession>